<evidence type="ECO:0000256" key="1">
    <source>
        <dbReference type="SAM" id="MobiDB-lite"/>
    </source>
</evidence>
<dbReference type="Proteomes" id="UP001044222">
    <property type="component" value="Chromosome 9"/>
</dbReference>
<gene>
    <name evidence="3" type="ORF">ANANG_G00172080</name>
</gene>
<name>A0A9D3MAE7_ANGAN</name>
<dbReference type="InterPro" id="IPR010011">
    <property type="entry name" value="NCO_DUF1518"/>
</dbReference>
<feature type="compositionally biased region" description="Polar residues" evidence="1">
    <location>
        <begin position="151"/>
        <end position="170"/>
    </location>
</feature>
<protein>
    <recommendedName>
        <fullName evidence="2">DUF1518 domain-containing protein</fullName>
    </recommendedName>
</protein>
<dbReference type="PANTHER" id="PTHR10684">
    <property type="entry name" value="NUCLEAR RECEPTOR COACTIVATOR"/>
    <property type="match status" value="1"/>
</dbReference>
<evidence type="ECO:0000313" key="4">
    <source>
        <dbReference type="Proteomes" id="UP001044222"/>
    </source>
</evidence>
<dbReference type="GO" id="GO:0045944">
    <property type="term" value="P:positive regulation of transcription by RNA polymerase II"/>
    <property type="evidence" value="ECO:0007669"/>
    <property type="project" value="TreeGrafter"/>
</dbReference>
<keyword evidence="4" id="KW-1185">Reference proteome</keyword>
<accession>A0A9D3MAE7</accession>
<dbReference type="GO" id="GO:0032870">
    <property type="term" value="P:cellular response to hormone stimulus"/>
    <property type="evidence" value="ECO:0007669"/>
    <property type="project" value="TreeGrafter"/>
</dbReference>
<dbReference type="Pfam" id="PF07469">
    <property type="entry name" value="DUF1518"/>
    <property type="match status" value="1"/>
</dbReference>
<dbReference type="GO" id="GO:0005634">
    <property type="term" value="C:nucleus"/>
    <property type="evidence" value="ECO:0007669"/>
    <property type="project" value="InterPro"/>
</dbReference>
<feature type="region of interest" description="Disordered" evidence="1">
    <location>
        <begin position="141"/>
        <end position="170"/>
    </location>
</feature>
<sequence>MNQMGGVSNMNLPLRPSVPSQGAMNSQMLAQRQREMLNSHLRQCQLEHAQQQRSMMMRAQGVGLMPAVGGASGGVPGVATSPRIGQQSPQHVPYTPSYASQGMMGNVGGGQFGAQMQHSAFQFPSSGMAQQPDMAFTGATAPQSPLMPPRQSHTQSQMMQQPQAGPTFQPSSDMNGWMQGHMGGSSMMQQQQPTTQFVHQPNGGMYNTNHSMNSNMNMNMNMSVNVNMSAIASPSSMNNLNQCSGQMGVSSANPVPTSGLPPMGNEQKYC</sequence>
<reference evidence="3" key="1">
    <citation type="submission" date="2021-01" db="EMBL/GenBank/DDBJ databases">
        <title>A chromosome-scale assembly of European eel, Anguilla anguilla.</title>
        <authorList>
            <person name="Henkel C."/>
            <person name="Jong-Raadsen S.A."/>
            <person name="Dufour S."/>
            <person name="Weltzien F.-A."/>
            <person name="Palstra A.P."/>
            <person name="Pelster B."/>
            <person name="Spaink H.P."/>
            <person name="Van Den Thillart G.E."/>
            <person name="Jansen H."/>
            <person name="Zahm M."/>
            <person name="Klopp C."/>
            <person name="Cedric C."/>
            <person name="Louis A."/>
            <person name="Berthelot C."/>
            <person name="Parey E."/>
            <person name="Roest Crollius H."/>
            <person name="Montfort J."/>
            <person name="Robinson-Rechavi M."/>
            <person name="Bucao C."/>
            <person name="Bouchez O."/>
            <person name="Gislard M."/>
            <person name="Lluch J."/>
            <person name="Milhes M."/>
            <person name="Lampietro C."/>
            <person name="Lopez Roques C."/>
            <person name="Donnadieu C."/>
            <person name="Braasch I."/>
            <person name="Desvignes T."/>
            <person name="Postlethwait J."/>
            <person name="Bobe J."/>
            <person name="Guiguen Y."/>
            <person name="Dirks R."/>
        </authorList>
    </citation>
    <scope>NUCLEOTIDE SEQUENCE</scope>
    <source>
        <strain evidence="3">Tag_6206</strain>
        <tissue evidence="3">Liver</tissue>
    </source>
</reference>
<feature type="domain" description="DUF1518" evidence="2">
    <location>
        <begin position="106"/>
        <end position="159"/>
    </location>
</feature>
<dbReference type="PANTHER" id="PTHR10684:SF2">
    <property type="entry name" value="NUCLEAR RECEPTOR COACTIVATOR 2"/>
    <property type="match status" value="1"/>
</dbReference>
<feature type="compositionally biased region" description="Polar residues" evidence="1">
    <location>
        <begin position="246"/>
        <end position="256"/>
    </location>
</feature>
<dbReference type="SMART" id="SM01151">
    <property type="entry name" value="DUF1518"/>
    <property type="match status" value="1"/>
</dbReference>
<feature type="compositionally biased region" description="Polar residues" evidence="1">
    <location>
        <begin position="1"/>
        <end position="11"/>
    </location>
</feature>
<dbReference type="EMBL" id="JAFIRN010000009">
    <property type="protein sequence ID" value="KAG5841913.1"/>
    <property type="molecule type" value="Genomic_DNA"/>
</dbReference>
<feature type="region of interest" description="Disordered" evidence="1">
    <location>
        <begin position="246"/>
        <end position="270"/>
    </location>
</feature>
<dbReference type="InterPro" id="IPR017426">
    <property type="entry name" value="Nuclear_rcpt_coactivator"/>
</dbReference>
<evidence type="ECO:0000259" key="2">
    <source>
        <dbReference type="SMART" id="SM01151"/>
    </source>
</evidence>
<organism evidence="3 4">
    <name type="scientific">Anguilla anguilla</name>
    <name type="common">European freshwater eel</name>
    <name type="synonym">Muraena anguilla</name>
    <dbReference type="NCBI Taxonomy" id="7936"/>
    <lineage>
        <taxon>Eukaryota</taxon>
        <taxon>Metazoa</taxon>
        <taxon>Chordata</taxon>
        <taxon>Craniata</taxon>
        <taxon>Vertebrata</taxon>
        <taxon>Euteleostomi</taxon>
        <taxon>Actinopterygii</taxon>
        <taxon>Neopterygii</taxon>
        <taxon>Teleostei</taxon>
        <taxon>Anguilliformes</taxon>
        <taxon>Anguillidae</taxon>
        <taxon>Anguilla</taxon>
    </lineage>
</organism>
<feature type="region of interest" description="Disordered" evidence="1">
    <location>
        <begin position="1"/>
        <end position="23"/>
    </location>
</feature>
<proteinExistence type="predicted"/>
<evidence type="ECO:0000313" key="3">
    <source>
        <dbReference type="EMBL" id="KAG5841913.1"/>
    </source>
</evidence>
<comment type="caution">
    <text evidence="3">The sequence shown here is derived from an EMBL/GenBank/DDBJ whole genome shotgun (WGS) entry which is preliminary data.</text>
</comment>
<dbReference type="GO" id="GO:0003713">
    <property type="term" value="F:transcription coactivator activity"/>
    <property type="evidence" value="ECO:0007669"/>
    <property type="project" value="InterPro"/>
</dbReference>
<dbReference type="AlphaFoldDB" id="A0A9D3MAE7"/>
<dbReference type="GO" id="GO:0016922">
    <property type="term" value="F:nuclear receptor binding"/>
    <property type="evidence" value="ECO:0007669"/>
    <property type="project" value="TreeGrafter"/>
</dbReference>